<name>A0A8J5KQS7_ZINOF</name>
<dbReference type="AlphaFoldDB" id="A0A8J5KQS7"/>
<accession>A0A8J5KQS7</accession>
<feature type="transmembrane region" description="Helical" evidence="2">
    <location>
        <begin position="191"/>
        <end position="210"/>
    </location>
</feature>
<gene>
    <name evidence="4" type="ORF">ZIOFF_057097</name>
</gene>
<dbReference type="InterPro" id="IPR007658">
    <property type="entry name" value="DUF594"/>
</dbReference>
<evidence type="ECO:0000256" key="2">
    <source>
        <dbReference type="SAM" id="Phobius"/>
    </source>
</evidence>
<dbReference type="Pfam" id="PF04578">
    <property type="entry name" value="DUF594"/>
    <property type="match status" value="1"/>
</dbReference>
<keyword evidence="5" id="KW-1185">Reference proteome</keyword>
<comment type="caution">
    <text evidence="4">The sequence shown here is derived from an EMBL/GenBank/DDBJ whole genome shotgun (WGS) entry which is preliminary data.</text>
</comment>
<keyword evidence="2" id="KW-0472">Membrane</keyword>
<organism evidence="4 5">
    <name type="scientific">Zingiber officinale</name>
    <name type="common">Ginger</name>
    <name type="synonym">Amomum zingiber</name>
    <dbReference type="NCBI Taxonomy" id="94328"/>
    <lineage>
        <taxon>Eukaryota</taxon>
        <taxon>Viridiplantae</taxon>
        <taxon>Streptophyta</taxon>
        <taxon>Embryophyta</taxon>
        <taxon>Tracheophyta</taxon>
        <taxon>Spermatophyta</taxon>
        <taxon>Magnoliopsida</taxon>
        <taxon>Liliopsida</taxon>
        <taxon>Zingiberales</taxon>
        <taxon>Zingiberaceae</taxon>
        <taxon>Zingiber</taxon>
    </lineage>
</organism>
<feature type="domain" description="DUF4220" evidence="3">
    <location>
        <begin position="159"/>
        <end position="471"/>
    </location>
</feature>
<feature type="region of interest" description="Disordered" evidence="1">
    <location>
        <begin position="617"/>
        <end position="645"/>
    </location>
</feature>
<reference evidence="4 5" key="1">
    <citation type="submission" date="2020-08" db="EMBL/GenBank/DDBJ databases">
        <title>Plant Genome Project.</title>
        <authorList>
            <person name="Zhang R.-G."/>
        </authorList>
    </citation>
    <scope>NUCLEOTIDE SEQUENCE [LARGE SCALE GENOMIC DNA]</scope>
    <source>
        <tissue evidence="4">Rhizome</tissue>
    </source>
</reference>
<dbReference type="InterPro" id="IPR025315">
    <property type="entry name" value="DUF4220"/>
</dbReference>
<evidence type="ECO:0000259" key="3">
    <source>
        <dbReference type="Pfam" id="PF13968"/>
    </source>
</evidence>
<evidence type="ECO:0000256" key="1">
    <source>
        <dbReference type="SAM" id="MobiDB-lite"/>
    </source>
</evidence>
<feature type="compositionally biased region" description="Basic and acidic residues" evidence="1">
    <location>
        <begin position="857"/>
        <end position="870"/>
    </location>
</feature>
<dbReference type="PANTHER" id="PTHR31325">
    <property type="entry name" value="OS01G0798800 PROTEIN-RELATED"/>
    <property type="match status" value="1"/>
</dbReference>
<feature type="region of interest" description="Disordered" evidence="1">
    <location>
        <begin position="857"/>
        <end position="883"/>
    </location>
</feature>
<feature type="transmembrane region" description="Helical" evidence="2">
    <location>
        <begin position="429"/>
        <end position="452"/>
    </location>
</feature>
<evidence type="ECO:0000313" key="4">
    <source>
        <dbReference type="EMBL" id="KAG6488329.1"/>
    </source>
</evidence>
<feature type="transmembrane region" description="Helical" evidence="2">
    <location>
        <begin position="240"/>
        <end position="258"/>
    </location>
</feature>
<dbReference type="Pfam" id="PF13968">
    <property type="entry name" value="DUF4220"/>
    <property type="match status" value="1"/>
</dbReference>
<feature type="transmembrane region" description="Helical" evidence="2">
    <location>
        <begin position="151"/>
        <end position="171"/>
    </location>
</feature>
<feature type="compositionally biased region" description="Basic and acidic residues" evidence="1">
    <location>
        <begin position="618"/>
        <end position="634"/>
    </location>
</feature>
<evidence type="ECO:0000313" key="5">
    <source>
        <dbReference type="Proteomes" id="UP000734854"/>
    </source>
</evidence>
<proteinExistence type="predicted"/>
<keyword evidence="2" id="KW-0812">Transmembrane</keyword>
<dbReference type="EMBL" id="JACMSC010000015">
    <property type="protein sequence ID" value="KAG6488329.1"/>
    <property type="molecule type" value="Genomic_DNA"/>
</dbReference>
<sequence>MQAKTKIVSLLARHVAGHVASVQELANHLASMQATTWLAVLASLASLAQTRQFVGQYASQNQGRQLACTPRGRPRGKCARACKPLGKHASHNVACLKPTASHVVACWHIEANSKHASHNVACCACKSCKPCTGKIILISFSLFRKRNSNKALSLLLCLSYLGADNIAIFALGNLLNQQNGAVEANASGDIMAFWAPFLLHFGGPDTITSYSLEDNELWLHHLIVEVVIAIAVFLESLPSPHVWKSAIVIFVAGILKYGERMLSLRSASMDHLRESMLSEADPGPNYAKFMQELHSCKEAGVKVEMKIDKEPPPTLPQQEVEEISMAAVISMGYHFFQIFKRLTVDLMLSFQDRIESQNFFLRLKPEQAFQVVEVELSFLHDILNTKAVHVHNTRGRITRVASLSMAILALLLFYHRSGKHSSTFKGVDVLITYLLLLVAIGLEIIAILLLIFSDWAIVALQMSTSGRLEHPGLRTSRKSLGRPNGATPPSSSEKDSSADYNHTNLDRMLELIKLKGVRNRLWYVRSIQVEDVIKRNIFGQLKTKALSTDDLAENYKRLRACRGEWVLREKGYTTIKWSVEKEFDESILIWHIATHLCYQQFKPTDNTEDPNKQMILRRSQDHSTNEVGDEKESGDVEDVENEAGSSEPFAVGGKIKIEDYVKISREISDYLIYLVVYQPKLLPAGIGTNRFLDTCAEAKKFFSDKETEMREELRNGKSVEDEKKSFLLGFLVSLVSTIKKSIFRILGFLFIRPIGTERVLALKKITETIREWWTTITKMMLPKKIRQFFYFCIEVVKEMQQKNKLATQEKIEELGCEKLMEVRTTVNPIDVKGNRSKSVLFDAVKLARQIMKNFKNENKEEEQKNKKKVEEEEEEEEGGENKKEKKRWEVISSVWMEMLCYAAGNCASNVHARQLSQGGELLTHVWLLMMHMGMGEQYQIEAGHARAKLLVGT</sequence>
<feature type="transmembrane region" description="Helical" evidence="2">
    <location>
        <begin position="726"/>
        <end position="751"/>
    </location>
</feature>
<keyword evidence="2" id="KW-1133">Transmembrane helix</keyword>
<dbReference type="Proteomes" id="UP000734854">
    <property type="component" value="Unassembled WGS sequence"/>
</dbReference>
<protein>
    <recommendedName>
        <fullName evidence="3">DUF4220 domain-containing protein</fullName>
    </recommendedName>
</protein>
<feature type="region of interest" description="Disordered" evidence="1">
    <location>
        <begin position="471"/>
        <end position="500"/>
    </location>
</feature>
<feature type="transmembrane region" description="Helical" evidence="2">
    <location>
        <begin position="217"/>
        <end position="234"/>
    </location>
</feature>
<feature type="transmembrane region" description="Helical" evidence="2">
    <location>
        <begin position="400"/>
        <end position="417"/>
    </location>
</feature>